<dbReference type="AlphaFoldDB" id="A0A6J6MRX4"/>
<evidence type="ECO:0000256" key="1">
    <source>
        <dbReference type="SAM" id="Phobius"/>
    </source>
</evidence>
<keyword evidence="1" id="KW-1133">Transmembrane helix</keyword>
<reference evidence="2" key="1">
    <citation type="submission" date="2020-05" db="EMBL/GenBank/DDBJ databases">
        <authorList>
            <person name="Chiriac C."/>
            <person name="Salcher M."/>
            <person name="Ghai R."/>
            <person name="Kavagutti S V."/>
        </authorList>
    </citation>
    <scope>NUCLEOTIDE SEQUENCE</scope>
</reference>
<keyword evidence="1" id="KW-0812">Transmembrane</keyword>
<keyword evidence="1" id="KW-0472">Membrane</keyword>
<protein>
    <submittedName>
        <fullName evidence="2">Unannotated protein</fullName>
    </submittedName>
</protein>
<proteinExistence type="predicted"/>
<name>A0A6J6MRX4_9ZZZZ</name>
<evidence type="ECO:0000313" key="2">
    <source>
        <dbReference type="EMBL" id="CAB4675203.1"/>
    </source>
</evidence>
<organism evidence="2">
    <name type="scientific">freshwater metagenome</name>
    <dbReference type="NCBI Taxonomy" id="449393"/>
    <lineage>
        <taxon>unclassified sequences</taxon>
        <taxon>metagenomes</taxon>
        <taxon>ecological metagenomes</taxon>
    </lineage>
</organism>
<dbReference type="EMBL" id="CAEZWM010000307">
    <property type="protein sequence ID" value="CAB4675203.1"/>
    <property type="molecule type" value="Genomic_DNA"/>
</dbReference>
<sequence length="79" mass="8659">MVAYSAGMAVSFLGVGLAFGRWAAPLEFVKRHLRALTFISAGILAVFGVLLMMDRMWMLSSWLTRALDALGLDRLVELG</sequence>
<accession>A0A6J6MRX4</accession>
<gene>
    <name evidence="2" type="ORF">UFOPK2242_01705</name>
</gene>
<feature type="transmembrane region" description="Helical" evidence="1">
    <location>
        <begin position="33"/>
        <end position="53"/>
    </location>
</feature>